<gene>
    <name evidence="2" type="ORF">LPB136_08805</name>
</gene>
<dbReference type="OrthoDB" id="1453838at2"/>
<evidence type="ECO:0008006" key="4">
    <source>
        <dbReference type="Google" id="ProtNLM"/>
    </source>
</evidence>
<keyword evidence="3" id="KW-1185">Reference proteome</keyword>
<feature type="transmembrane region" description="Helical" evidence="1">
    <location>
        <begin position="48"/>
        <end position="77"/>
    </location>
</feature>
<name>A0A1L3JJX6_9FLAO</name>
<dbReference type="EMBL" id="CP018155">
    <property type="protein sequence ID" value="APG65448.1"/>
    <property type="molecule type" value="Genomic_DNA"/>
</dbReference>
<accession>A0A1L3JJX6</accession>
<dbReference type="STRING" id="1850252.LPB136_08805"/>
<evidence type="ECO:0000313" key="3">
    <source>
        <dbReference type="Proteomes" id="UP000181898"/>
    </source>
</evidence>
<keyword evidence="1" id="KW-0472">Membrane</keyword>
<dbReference type="KEGG" id="ten:LPB136_08805"/>
<organism evidence="2 3">
    <name type="scientific">Tenacibaculum todarodis</name>
    <dbReference type="NCBI Taxonomy" id="1850252"/>
    <lineage>
        <taxon>Bacteria</taxon>
        <taxon>Pseudomonadati</taxon>
        <taxon>Bacteroidota</taxon>
        <taxon>Flavobacteriia</taxon>
        <taxon>Flavobacteriales</taxon>
        <taxon>Flavobacteriaceae</taxon>
        <taxon>Tenacibaculum</taxon>
    </lineage>
</organism>
<dbReference type="RefSeq" id="WP_072555971.1">
    <property type="nucleotide sequence ID" value="NZ_CP018155.1"/>
</dbReference>
<protein>
    <recommendedName>
        <fullName evidence="4">DUF3592 domain-containing protein</fullName>
    </recommendedName>
</protein>
<evidence type="ECO:0000313" key="2">
    <source>
        <dbReference type="EMBL" id="APG65448.1"/>
    </source>
</evidence>
<dbReference type="Proteomes" id="UP000181898">
    <property type="component" value="Chromosome"/>
</dbReference>
<reference evidence="2 3" key="1">
    <citation type="submission" date="2016-11" db="EMBL/GenBank/DDBJ databases">
        <title>Tenacibaculum sp. LPB0136, isolated from marine environment.</title>
        <authorList>
            <person name="Kim E."/>
            <person name="Yi H."/>
        </authorList>
    </citation>
    <scope>NUCLEOTIDE SEQUENCE [LARGE SCALE GENOMIC DNA]</scope>
    <source>
        <strain evidence="2 3">LPB0136</strain>
    </source>
</reference>
<proteinExistence type="predicted"/>
<feature type="transmembrane region" description="Helical" evidence="1">
    <location>
        <begin position="21"/>
        <end position="42"/>
    </location>
</feature>
<sequence length="179" mass="20743">MTTIPFKDKLKFALVSLKKNAPILLLCLPFIIVGSIVIYFAAKTNLSAYILIFGTLFIGIPLFIIFYTMPSSLLYYYEQEMAKKYGYYSKGTVTHKEIEDTSYTQKEGSKINKIEEFNYLVSYTFNYRNKTYNNSFYVDEKTVFNKIELGDSISIKFLRSDPKKATVITRSLPKKDVEK</sequence>
<keyword evidence="1" id="KW-1133">Transmembrane helix</keyword>
<evidence type="ECO:0000256" key="1">
    <source>
        <dbReference type="SAM" id="Phobius"/>
    </source>
</evidence>
<keyword evidence="1" id="KW-0812">Transmembrane</keyword>
<dbReference type="AlphaFoldDB" id="A0A1L3JJX6"/>